<comment type="caution">
    <text evidence="1">The sequence shown here is derived from an EMBL/GenBank/DDBJ whole genome shotgun (WGS) entry which is preliminary data.</text>
</comment>
<gene>
    <name evidence="1" type="ORF">R1523_22210</name>
</gene>
<dbReference type="Proteomes" id="UP001187203">
    <property type="component" value="Unassembled WGS sequence"/>
</dbReference>
<sequence>MPPRSGSSSAAKIVGLSKSGQHRKSIVPSVATSAIADDAVVLYRARNDGCVQLAMFGGNYILDQIATCIHAAFLLGELRMKSPQGAPHFTDLPLWFETAMANEVAGTYWADQLRLDRSSPMLRPQFLQRCHRQS</sequence>
<evidence type="ECO:0000313" key="2">
    <source>
        <dbReference type="Proteomes" id="UP001187203"/>
    </source>
</evidence>
<protein>
    <submittedName>
        <fullName evidence="1">Uncharacterized protein</fullName>
    </submittedName>
</protein>
<evidence type="ECO:0000313" key="1">
    <source>
        <dbReference type="EMBL" id="MDV4188214.1"/>
    </source>
</evidence>
<reference evidence="2" key="1">
    <citation type="journal article" date="2023" name="Int. J. Mol. Sci.">
        <title>Genomic and Metabolic Characterization of Plant Growth-Promoting Rhizobacteria Isolated from Nodules of Clovers Grown in Non-Farmed Soil.</title>
        <authorList>
            <person name="Wojcik M."/>
            <person name="Koper P."/>
            <person name="Zebracki K."/>
            <person name="Marczak M."/>
            <person name="Mazur A."/>
        </authorList>
    </citation>
    <scope>NUCLEOTIDE SEQUENCE [LARGE SCALE GENOMIC DNA]</scope>
    <source>
        <strain evidence="2">KB12</strain>
    </source>
</reference>
<dbReference type="EMBL" id="JAWJWI010000011">
    <property type="protein sequence ID" value="MDV4188214.1"/>
    <property type="molecule type" value="Genomic_DNA"/>
</dbReference>
<organism evidence="1 2">
    <name type="scientific">Rhizobium brockwellii</name>
    <dbReference type="NCBI Taxonomy" id="3019932"/>
    <lineage>
        <taxon>Bacteria</taxon>
        <taxon>Pseudomonadati</taxon>
        <taxon>Pseudomonadota</taxon>
        <taxon>Alphaproteobacteria</taxon>
        <taxon>Hyphomicrobiales</taxon>
        <taxon>Rhizobiaceae</taxon>
        <taxon>Rhizobium/Agrobacterium group</taxon>
        <taxon>Rhizobium</taxon>
    </lineage>
</organism>
<accession>A0ABU3YQZ2</accession>
<keyword evidence="2" id="KW-1185">Reference proteome</keyword>
<dbReference type="RefSeq" id="WP_317276677.1">
    <property type="nucleotide sequence ID" value="NZ_JAWJWH010000018.1"/>
</dbReference>
<proteinExistence type="predicted"/>
<name>A0ABU3YQZ2_9HYPH</name>